<gene>
    <name evidence="1" type="ORF">NCTC10661_06694</name>
</gene>
<proteinExistence type="predicted"/>
<sequence length="125" mass="13560">MPVASWQLLCREWGTRFREDFATAPGPMTRGWDTLRDTARDTIERGDVVHLQAIAGPLIVATVCADRVHDGLVDEHAYGAIVTGLGAAYPAGEPASFTLGERVSFARDNVIHLEQCAVRTARGRG</sequence>
<reference evidence="1 2" key="1">
    <citation type="submission" date="2018-06" db="EMBL/GenBank/DDBJ databases">
        <authorList>
            <consortium name="Pathogen Informatics"/>
            <person name="Doyle S."/>
        </authorList>
    </citation>
    <scope>NUCLEOTIDE SEQUENCE [LARGE SCALE GENOMIC DNA]</scope>
    <source>
        <strain evidence="1 2">NCTC10661</strain>
    </source>
</reference>
<comment type="caution">
    <text evidence="1">The sequence shown here is derived from an EMBL/GenBank/DDBJ whole genome shotgun (WGS) entry which is preliminary data.</text>
</comment>
<accession>A0AAE8NL82</accession>
<dbReference type="AlphaFoldDB" id="A0AAE8NL82"/>
<dbReference type="RefSeq" id="WP_244113270.1">
    <property type="nucleotide sequence ID" value="NZ_CADEUP010000001.1"/>
</dbReference>
<dbReference type="Proteomes" id="UP000250416">
    <property type="component" value="Unassembled WGS sequence"/>
</dbReference>
<name>A0AAE8NL82_BURCE</name>
<evidence type="ECO:0000313" key="2">
    <source>
        <dbReference type="Proteomes" id="UP000250416"/>
    </source>
</evidence>
<organism evidence="1 2">
    <name type="scientific">Burkholderia cepacia</name>
    <name type="common">Pseudomonas cepacia</name>
    <dbReference type="NCBI Taxonomy" id="292"/>
    <lineage>
        <taxon>Bacteria</taxon>
        <taxon>Pseudomonadati</taxon>
        <taxon>Pseudomonadota</taxon>
        <taxon>Betaproteobacteria</taxon>
        <taxon>Burkholderiales</taxon>
        <taxon>Burkholderiaceae</taxon>
        <taxon>Burkholderia</taxon>
        <taxon>Burkholderia cepacia complex</taxon>
    </lineage>
</organism>
<protein>
    <submittedName>
        <fullName evidence="1">XRE family transcriptional regulator</fullName>
    </submittedName>
</protein>
<dbReference type="EMBL" id="UARD01000054">
    <property type="protein sequence ID" value="SQA59303.1"/>
    <property type="molecule type" value="Genomic_DNA"/>
</dbReference>
<evidence type="ECO:0000313" key="1">
    <source>
        <dbReference type="EMBL" id="SQA59303.1"/>
    </source>
</evidence>